<comment type="caution">
    <text evidence="2">The sequence shown here is derived from an EMBL/GenBank/DDBJ whole genome shotgun (WGS) entry which is preliminary data.</text>
</comment>
<keyword evidence="1" id="KW-0472">Membrane</keyword>
<evidence type="ECO:0000313" key="2">
    <source>
        <dbReference type="EMBL" id="CAG4982148.1"/>
    </source>
</evidence>
<evidence type="ECO:0000313" key="3">
    <source>
        <dbReference type="Proteomes" id="UP000691718"/>
    </source>
</evidence>
<protein>
    <submittedName>
        <fullName evidence="2">(apollo) hypothetical protein</fullName>
    </submittedName>
</protein>
<keyword evidence="1" id="KW-1133">Transmembrane helix</keyword>
<keyword evidence="3" id="KW-1185">Reference proteome</keyword>
<accession>A0A8S3WTW3</accession>
<evidence type="ECO:0000256" key="1">
    <source>
        <dbReference type="SAM" id="Phobius"/>
    </source>
</evidence>
<reference evidence="2" key="1">
    <citation type="submission" date="2021-04" db="EMBL/GenBank/DDBJ databases">
        <authorList>
            <person name="Tunstrom K."/>
        </authorList>
    </citation>
    <scope>NUCLEOTIDE SEQUENCE</scope>
</reference>
<dbReference type="Proteomes" id="UP000691718">
    <property type="component" value="Unassembled WGS sequence"/>
</dbReference>
<dbReference type="AlphaFoldDB" id="A0A8S3WTW3"/>
<gene>
    <name evidence="2" type="ORF">PAPOLLO_LOCUS10386</name>
</gene>
<dbReference type="EMBL" id="CAJQZP010000741">
    <property type="protein sequence ID" value="CAG4982148.1"/>
    <property type="molecule type" value="Genomic_DNA"/>
</dbReference>
<name>A0A8S3WTW3_PARAO</name>
<feature type="transmembrane region" description="Helical" evidence="1">
    <location>
        <begin position="92"/>
        <end position="109"/>
    </location>
</feature>
<sequence>MLKKNKEVSEKSEPSEVSCECQFTCTCLTLECRKKLFHDFWNLGDYNEQQIYLKNLIRLCLINRRRHGNYEDATESRRQQACRKFRCVKRRFAILLVLVNAVCEIFFSNDVSVKDRRKKAKTRASVERKDYGVHNVNTGSRKSL</sequence>
<keyword evidence="1" id="KW-0812">Transmembrane</keyword>
<proteinExistence type="predicted"/>
<organism evidence="2 3">
    <name type="scientific">Parnassius apollo</name>
    <name type="common">Apollo butterfly</name>
    <name type="synonym">Papilio apollo</name>
    <dbReference type="NCBI Taxonomy" id="110799"/>
    <lineage>
        <taxon>Eukaryota</taxon>
        <taxon>Metazoa</taxon>
        <taxon>Ecdysozoa</taxon>
        <taxon>Arthropoda</taxon>
        <taxon>Hexapoda</taxon>
        <taxon>Insecta</taxon>
        <taxon>Pterygota</taxon>
        <taxon>Neoptera</taxon>
        <taxon>Endopterygota</taxon>
        <taxon>Lepidoptera</taxon>
        <taxon>Glossata</taxon>
        <taxon>Ditrysia</taxon>
        <taxon>Papilionoidea</taxon>
        <taxon>Papilionidae</taxon>
        <taxon>Parnassiinae</taxon>
        <taxon>Parnassini</taxon>
        <taxon>Parnassius</taxon>
        <taxon>Parnassius</taxon>
    </lineage>
</organism>